<comment type="caution">
    <text evidence="2">The sequence shown here is derived from an EMBL/GenBank/DDBJ whole genome shotgun (WGS) entry which is preliminary data.</text>
</comment>
<dbReference type="GO" id="GO:0019068">
    <property type="term" value="P:virion assembly"/>
    <property type="evidence" value="ECO:0007669"/>
    <property type="project" value="InterPro"/>
</dbReference>
<feature type="compositionally biased region" description="Low complexity" evidence="1">
    <location>
        <begin position="522"/>
        <end position="548"/>
    </location>
</feature>
<feature type="compositionally biased region" description="Polar residues" evidence="1">
    <location>
        <begin position="497"/>
        <end position="515"/>
    </location>
</feature>
<evidence type="ECO:0000313" key="3">
    <source>
        <dbReference type="Proteomes" id="UP000252357"/>
    </source>
</evidence>
<feature type="region of interest" description="Disordered" evidence="1">
    <location>
        <begin position="496"/>
        <end position="548"/>
    </location>
</feature>
<dbReference type="GO" id="GO:0005198">
    <property type="term" value="F:structural molecule activity"/>
    <property type="evidence" value="ECO:0007669"/>
    <property type="project" value="InterPro"/>
</dbReference>
<dbReference type="Proteomes" id="UP000252357">
    <property type="component" value="Unassembled WGS sequence"/>
</dbReference>
<dbReference type="NCBIfam" id="TIGR01539">
    <property type="entry name" value="portal_lambda"/>
    <property type="match status" value="1"/>
</dbReference>
<keyword evidence="3" id="KW-1185">Reference proteome</keyword>
<dbReference type="RefSeq" id="WP_114401871.1">
    <property type="nucleotide sequence ID" value="NZ_QPGB01000001.1"/>
</dbReference>
<evidence type="ECO:0000256" key="1">
    <source>
        <dbReference type="SAM" id="MobiDB-lite"/>
    </source>
</evidence>
<organism evidence="2 3">
    <name type="scientific">Parvibium lacunae</name>
    <dbReference type="NCBI Taxonomy" id="1888893"/>
    <lineage>
        <taxon>Bacteria</taxon>
        <taxon>Pseudomonadati</taxon>
        <taxon>Pseudomonadota</taxon>
        <taxon>Betaproteobacteria</taxon>
        <taxon>Burkholderiales</taxon>
        <taxon>Alcaligenaceae</taxon>
        <taxon>Parvibium</taxon>
    </lineage>
</organism>
<name>A0A368L7Y6_9BURK</name>
<gene>
    <name evidence="2" type="ORF">DU000_03175</name>
</gene>
<protein>
    <submittedName>
        <fullName evidence="2">Phage portal protein</fullName>
    </submittedName>
</protein>
<evidence type="ECO:0000313" key="2">
    <source>
        <dbReference type="EMBL" id="RCS59724.1"/>
    </source>
</evidence>
<dbReference type="OrthoDB" id="622132at2"/>
<dbReference type="Pfam" id="PF05136">
    <property type="entry name" value="Phage_portal_2"/>
    <property type="match status" value="1"/>
</dbReference>
<reference evidence="2 3" key="1">
    <citation type="journal article" date="2018" name="Int. J. Syst. Evol. Microbiol.">
        <title>Parvibium lacunae gen. nov., sp. nov., a new member of the family Alcaligenaceae isolated from a freshwater pond.</title>
        <authorList>
            <person name="Chen W.M."/>
            <person name="Xie P.B."/>
            <person name="Hsu M.Y."/>
            <person name="Sheu S.Y."/>
        </authorList>
    </citation>
    <scope>NUCLEOTIDE SEQUENCE [LARGE SCALE GENOMIC DNA]</scope>
    <source>
        <strain evidence="2 3">KMB9</strain>
    </source>
</reference>
<proteinExistence type="predicted"/>
<sequence>MKPWYNVERVKQPGSVVLREWMAKRLQASKPVQKRFFEGAEFSRLTANWQATNTSGDSEILTSLRTLRARSRQLVRDNEYAKNAMRIVQNNVIGSGIGMQALVASSAGKLQSRFNDQIEQAWQDWAEAKTCHVAGKLAFADIERLALGQLFEAGEVLIRKIRQPFGGGQIPFAIEVIEADRLVDQIQTAKAPNGNMIRMGVEVDEWGRAVAYWLHPKHPGDYQFMSFDVQRFIRIPADEIIHLYMIERWPQTRGVPWMHACLRRLNDMHGYSEAEIIAARASANIVGFFTTPDGLPGDDVQNNQRIYDAEPGTFQQLNPGENFVGFNPSRPNAALEPFMRFMLRSMAAAVGVSYESLSRDYSQSNYSSSRLALLDDRALWRILQGWFIRSLRQEIHREWLDAAVLSGAVTIPDYFSNTKKYQRVRFKPRGWSWIDPTKEVTAYKLAVRSGFTTVSDVIADTAGGLDAEDVFKARRDELDMMADLDLIFDTDPAQVNDKGQAQAATPANESDTSPNAADGDVAGNTDDASDSSNDSTDDTSSGLDSSET</sequence>
<dbReference type="AlphaFoldDB" id="A0A368L7Y6"/>
<accession>A0A368L7Y6</accession>
<dbReference type="EMBL" id="QPGB01000001">
    <property type="protein sequence ID" value="RCS59724.1"/>
    <property type="molecule type" value="Genomic_DNA"/>
</dbReference>
<dbReference type="InterPro" id="IPR006429">
    <property type="entry name" value="Phage_lambda_portal"/>
</dbReference>